<evidence type="ECO:0000313" key="4">
    <source>
        <dbReference type="Proteomes" id="UP000003751"/>
    </source>
</evidence>
<dbReference type="OrthoDB" id="248625at2157"/>
<keyword evidence="2" id="KW-0472">Membrane</keyword>
<dbReference type="PATRIC" id="fig|797209.4.peg.3854"/>
<keyword evidence="2" id="KW-1133">Transmembrane helix</keyword>
<feature type="region of interest" description="Disordered" evidence="1">
    <location>
        <begin position="55"/>
        <end position="78"/>
    </location>
</feature>
<proteinExistence type="predicted"/>
<dbReference type="EMBL" id="AEMG01000028">
    <property type="protein sequence ID" value="EFW90313.1"/>
    <property type="molecule type" value="Genomic_DNA"/>
</dbReference>
<comment type="caution">
    <text evidence="3">The sequence shown here is derived from an EMBL/GenBank/DDBJ whole genome shotgun (WGS) entry which is preliminary data.</text>
</comment>
<keyword evidence="2" id="KW-0812">Transmembrane</keyword>
<evidence type="ECO:0000256" key="2">
    <source>
        <dbReference type="SAM" id="Phobius"/>
    </source>
</evidence>
<reference evidence="3 4" key="1">
    <citation type="journal article" date="2014" name="ISME J.">
        <title>Trehalose/2-sulfotrehalose biosynthesis and glycine-betaine uptake are widely spread mechanisms for osmoadaptation in the Halobacteriales.</title>
        <authorList>
            <person name="Youssef N.H."/>
            <person name="Savage-Ashlock K.N."/>
            <person name="McCully A.L."/>
            <person name="Luedtke B."/>
            <person name="Shaw E.I."/>
            <person name="Hoff W.D."/>
            <person name="Elshahed M.S."/>
        </authorList>
    </citation>
    <scope>NUCLEOTIDE SEQUENCE [LARGE SCALE GENOMIC DNA]</scope>
    <source>
        <strain evidence="3 4">DX253</strain>
    </source>
</reference>
<sequence length="113" mass="12981">MGLFFFINGIYVAFFSANILTTFGYYFVVIAAICAVLSRLISPEEPLISPEIQRKAKRLANRSDSSRTTRSRGREADQRTGFDIRRYLRPVARVIRQMDIRRFTSGGNGRDRL</sequence>
<evidence type="ECO:0000313" key="3">
    <source>
        <dbReference type="EMBL" id="EFW90313.1"/>
    </source>
</evidence>
<gene>
    <name evidence="3" type="ORF">ZOD2009_19688</name>
</gene>
<organism evidence="3 4">
    <name type="scientific">Haladaptatus paucihalophilus DX253</name>
    <dbReference type="NCBI Taxonomy" id="797209"/>
    <lineage>
        <taxon>Archaea</taxon>
        <taxon>Methanobacteriati</taxon>
        <taxon>Methanobacteriota</taxon>
        <taxon>Stenosarchaea group</taxon>
        <taxon>Halobacteria</taxon>
        <taxon>Halobacteriales</taxon>
        <taxon>Haladaptataceae</taxon>
        <taxon>Haladaptatus</taxon>
    </lineage>
</organism>
<protein>
    <submittedName>
        <fullName evidence="3">Uncharacterized protein</fullName>
    </submittedName>
</protein>
<feature type="compositionally biased region" description="Basic and acidic residues" evidence="1">
    <location>
        <begin position="64"/>
        <end position="78"/>
    </location>
</feature>
<evidence type="ECO:0000256" key="1">
    <source>
        <dbReference type="SAM" id="MobiDB-lite"/>
    </source>
</evidence>
<dbReference type="Proteomes" id="UP000003751">
    <property type="component" value="Unassembled WGS sequence"/>
</dbReference>
<dbReference type="AlphaFoldDB" id="E7QYP7"/>
<accession>E7QYP7</accession>
<dbReference type="RefSeq" id="WP_007982747.1">
    <property type="nucleotide sequence ID" value="NZ_AEMG01000028.1"/>
</dbReference>
<name>E7QYP7_HALPU</name>
<feature type="transmembrane region" description="Helical" evidence="2">
    <location>
        <begin position="12"/>
        <end position="37"/>
    </location>
</feature>